<organism evidence="3 4">
    <name type="scientific">Pseudomonas brassicacearum</name>
    <dbReference type="NCBI Taxonomy" id="930166"/>
    <lineage>
        <taxon>Bacteria</taxon>
        <taxon>Pseudomonadati</taxon>
        <taxon>Pseudomonadota</taxon>
        <taxon>Gammaproteobacteria</taxon>
        <taxon>Pseudomonadales</taxon>
        <taxon>Pseudomonadaceae</taxon>
        <taxon>Pseudomonas</taxon>
    </lineage>
</organism>
<reference evidence="3" key="1">
    <citation type="submission" date="2023-07" db="EMBL/GenBank/DDBJ databases">
        <title>Sorghum-associated microbial communities from plants grown in Nebraska, USA.</title>
        <authorList>
            <person name="Schachtman D."/>
        </authorList>
    </citation>
    <scope>NUCLEOTIDE SEQUENCE</scope>
    <source>
        <strain evidence="3">3432</strain>
    </source>
</reference>
<dbReference type="EMBL" id="JAVDVC010000006">
    <property type="protein sequence ID" value="MDR6959516.1"/>
    <property type="molecule type" value="Genomic_DNA"/>
</dbReference>
<evidence type="ECO:0000313" key="4">
    <source>
        <dbReference type="Proteomes" id="UP001252613"/>
    </source>
</evidence>
<protein>
    <submittedName>
        <fullName evidence="3">Chromosome segregation ATPase</fullName>
    </submittedName>
</protein>
<gene>
    <name evidence="3" type="ORF">J2W43_003513</name>
</gene>
<dbReference type="Gene3D" id="1.10.287.1700">
    <property type="match status" value="1"/>
</dbReference>
<feature type="coiled-coil region" evidence="1">
    <location>
        <begin position="99"/>
        <end position="133"/>
    </location>
</feature>
<evidence type="ECO:0000256" key="2">
    <source>
        <dbReference type="SAM" id="MobiDB-lite"/>
    </source>
</evidence>
<evidence type="ECO:0000256" key="1">
    <source>
        <dbReference type="SAM" id="Coils"/>
    </source>
</evidence>
<proteinExistence type="predicted"/>
<dbReference type="Proteomes" id="UP001252613">
    <property type="component" value="Unassembled WGS sequence"/>
</dbReference>
<sequence>MDEDLDMDPERQALERVIGLLGPLRQHRQASAERARARLAREVARLREQLLASESSMNQERTNQKRKRRSLADTHLQTTLELADIDRWHEKERRMLDRLAQIRQDVSQLRLHIEAQEQSLQQAQLDAKARQRAVEKLACMSETLSEE</sequence>
<dbReference type="RefSeq" id="WP_310362844.1">
    <property type="nucleotide sequence ID" value="NZ_JAVDVC010000006.1"/>
</dbReference>
<feature type="region of interest" description="Disordered" evidence="2">
    <location>
        <begin position="50"/>
        <end position="72"/>
    </location>
</feature>
<dbReference type="AlphaFoldDB" id="A0AAW8MDM8"/>
<evidence type="ECO:0000313" key="3">
    <source>
        <dbReference type="EMBL" id="MDR6959516.1"/>
    </source>
</evidence>
<keyword evidence="1" id="KW-0175">Coiled coil</keyword>
<dbReference type="InterPro" id="IPR053716">
    <property type="entry name" value="Flag_assembly_chemotaxis_eff"/>
</dbReference>
<comment type="caution">
    <text evidence="3">The sequence shown here is derived from an EMBL/GenBank/DDBJ whole genome shotgun (WGS) entry which is preliminary data.</text>
</comment>
<name>A0AAW8MDM8_9PSED</name>
<accession>A0AAW8MDM8</accession>